<feature type="region of interest" description="Disordered" evidence="1">
    <location>
        <begin position="781"/>
        <end position="809"/>
    </location>
</feature>
<dbReference type="Proteomes" id="UP000325395">
    <property type="component" value="Unassembled WGS sequence"/>
</dbReference>
<feature type="compositionally biased region" description="Polar residues" evidence="1">
    <location>
        <begin position="921"/>
        <end position="931"/>
    </location>
</feature>
<organism evidence="2 3">
    <name type="scientific">Aspergillus pseudocaelatus</name>
    <dbReference type="NCBI Taxonomy" id="1825620"/>
    <lineage>
        <taxon>Eukaryota</taxon>
        <taxon>Fungi</taxon>
        <taxon>Dikarya</taxon>
        <taxon>Ascomycota</taxon>
        <taxon>Pezizomycotina</taxon>
        <taxon>Eurotiomycetes</taxon>
        <taxon>Eurotiomycetidae</taxon>
        <taxon>Eurotiales</taxon>
        <taxon>Aspergillaceae</taxon>
        <taxon>Aspergillus</taxon>
        <taxon>Aspergillus subgen. Circumdati</taxon>
    </lineage>
</organism>
<feature type="compositionally biased region" description="Polar residues" evidence="1">
    <location>
        <begin position="800"/>
        <end position="809"/>
    </location>
</feature>
<sequence length="1017" mass="113780">MSSENSDTRTVKEEDDFKHNPELNYLMVKLADLPEPPKNWRVCGRTAEEASKARKATSEEAKKWVRYHSWGIDMGVKGDLTNLRCFKVLWKLFYYQQDKHRPQDFDQIKDFKTRDAGPRLLQCSVDVPDLLPISRYYPHPPPATRLPAEGFHRPLDALASRPDSHIEQMLYPVFGVPKEVNNSPEEIETTTAQTTGNGTGNRNQHKIRLPKVMARSVMEAIERAVMQFAYEDLARDYSAVAQDGQVHLTATAEEDLRQANIGSFPATSHVKLAIDPDNSDRLVFSANGDKYPYRGRGPVYRNNSSGIDSIIVVGKLLDAGSTVLDRKDPEWRGRFTNVEKAFIEATDVNWDLCSRGDSRDRFWAVMAAETENVGVGVQSPLLDMWNVSTEHFDQFLFTYDEQTTFCSPCTNRNTNSAYQSATVAPPTCPEDMKGVSMQQLISRSFASEHISRCGKCQDKVVRCRRMLHGLPMRLTVTLDGSVPVKKHTRDISFDYIANDGQRGTAAYRWLGGIYYKDDHYRVYWNDTKRGEVDTGQIQMYDSAMLSGIIVGGIAQTHRDDKVPETWWKNKPVPLLIYERIMNPDDEVMNVALHTLGDMVKVRNQQKLLLQGHISWTPSEPPRARAGFPWRRLIDRKEDRFHLASGAYEPKSQGQISTKPSGVDRHANIPGPSSAGPSKTDAGYLTSSATAPEPQFEIGRVSPSLFDAPTASMFAEISPLLALAKTPSLSGLESIIEDTALINEQLNGPHQGQYSTPNNVRNNAQYVTQSSSQLQAGYNIQHTTQPSGKQHGQAHGRYNNKRTNTQHQSPYNAHYTTQATARQPNRYNAQQHAQSNGQHRTEYNTQYGVQPSTHPHEPHGTLDTSFDLQDIMNDGLFQDWTTGGIDDFSLGIPELSNSVFASPKLNHANSTLSAPAPVENNFKYSHQDSNNGGPMPQYIDPSVLTTVPQNSSSQPLQDQPRPMESRRPASHVAPAADARWHSHGNVASSSMSANQTPQGSKRKRVDGAEARRCPPKLR</sequence>
<evidence type="ECO:0000313" key="2">
    <source>
        <dbReference type="EMBL" id="KAE8422802.1"/>
    </source>
</evidence>
<evidence type="ECO:0000256" key="1">
    <source>
        <dbReference type="SAM" id="MobiDB-lite"/>
    </source>
</evidence>
<reference evidence="2 3" key="1">
    <citation type="submission" date="2019-04" db="EMBL/GenBank/DDBJ databases">
        <authorList>
            <consortium name="DOE Joint Genome Institute"/>
            <person name="Mondo S."/>
            <person name="Kjaerbolling I."/>
            <person name="Vesth T."/>
            <person name="Frisvad J.C."/>
            <person name="Nybo J.L."/>
            <person name="Theobald S."/>
            <person name="Kildgaard S."/>
            <person name="Isbrandt T."/>
            <person name="Kuo A."/>
            <person name="Sato A."/>
            <person name="Lyhne E.K."/>
            <person name="Kogle M.E."/>
            <person name="Wiebenga A."/>
            <person name="Kun R.S."/>
            <person name="Lubbers R.J."/>
            <person name="Makela M.R."/>
            <person name="Barry K."/>
            <person name="Chovatia M."/>
            <person name="Clum A."/>
            <person name="Daum C."/>
            <person name="Haridas S."/>
            <person name="He G."/>
            <person name="LaButti K."/>
            <person name="Lipzen A."/>
            <person name="Riley R."/>
            <person name="Salamov A."/>
            <person name="Simmons B.A."/>
            <person name="Magnuson J.K."/>
            <person name="Henrissat B."/>
            <person name="Mortensen U.H."/>
            <person name="Larsen T.O."/>
            <person name="Devries R.P."/>
            <person name="Grigoriev I.V."/>
            <person name="Machida M."/>
            <person name="Baker S.E."/>
            <person name="Andersen M.R."/>
            <person name="Cantor M.N."/>
            <person name="Hua S.X."/>
        </authorList>
    </citation>
    <scope>NUCLEOTIDE SEQUENCE [LARGE SCALE GENOMIC DNA]</scope>
    <source>
        <strain evidence="2 3">CBS 117616</strain>
    </source>
</reference>
<name>A0ABQ6X0D5_9EURO</name>
<feature type="region of interest" description="Disordered" evidence="1">
    <location>
        <begin position="918"/>
        <end position="1017"/>
    </location>
</feature>
<feature type="compositionally biased region" description="Polar residues" evidence="1">
    <location>
        <begin position="984"/>
        <end position="998"/>
    </location>
</feature>
<dbReference type="EMBL" id="ML735692">
    <property type="protein sequence ID" value="KAE8422802.1"/>
    <property type="molecule type" value="Genomic_DNA"/>
</dbReference>
<protein>
    <submittedName>
        <fullName evidence="2">Uncharacterized protein</fullName>
    </submittedName>
</protein>
<proteinExistence type="predicted"/>
<keyword evidence="3" id="KW-1185">Reference proteome</keyword>
<gene>
    <name evidence="2" type="ORF">BDV36DRAFT_290972</name>
</gene>
<accession>A0ABQ6X0D5</accession>
<feature type="compositionally biased region" description="Polar residues" evidence="1">
    <location>
        <begin position="942"/>
        <end position="956"/>
    </location>
</feature>
<feature type="region of interest" description="Disordered" evidence="1">
    <location>
        <begin position="643"/>
        <end position="686"/>
    </location>
</feature>
<evidence type="ECO:0000313" key="3">
    <source>
        <dbReference type="Proteomes" id="UP000325395"/>
    </source>
</evidence>